<comment type="subcellular location">
    <subcellularLocation>
        <location evidence="1">Membrane</location>
        <topology evidence="1">Multi-pass membrane protein</topology>
    </subcellularLocation>
</comment>
<evidence type="ECO:0000256" key="4">
    <source>
        <dbReference type="ARBA" id="ARBA00023136"/>
    </source>
</evidence>
<feature type="transmembrane region" description="Helical" evidence="5">
    <location>
        <begin position="385"/>
        <end position="408"/>
    </location>
</feature>
<dbReference type="Gene3D" id="1.20.1250.20">
    <property type="entry name" value="MFS general substrate transporter like domains"/>
    <property type="match status" value="1"/>
</dbReference>
<feature type="transmembrane region" description="Helical" evidence="5">
    <location>
        <begin position="100"/>
        <end position="122"/>
    </location>
</feature>
<dbReference type="PANTHER" id="PTHR24064">
    <property type="entry name" value="SOLUTE CARRIER FAMILY 22 MEMBER"/>
    <property type="match status" value="1"/>
</dbReference>
<keyword evidence="3 5" id="KW-1133">Transmembrane helix</keyword>
<accession>A0A8J6LAB4</accession>
<sequence>MSKERQVIPPKDVPTIDIIQKTTGDLGRWHIAMCIIICLVKFPVAWLQLSIVFLAPPTTFTCVDNSTDQCSQNCTAHEFDRSTFTETIITEWDLVCDRAYLANLAQTVTMLGILFGNCLFGYLSDKFGRRNPLICAVVLQVICGIGAALSPWFVMFLVMRLVAALATGGSMVMSFVLVMEIIGLKWRTMFGILYQIPFNLGHGTLPLFAYFLRDWRHFHLAITVPVVLLFSYYWILPESPRWLLTVGRKEQAIRVLEKAARHNRQPSATVRDDVDLHMQKRPQNQESGNALDLVRTPIMRTYTVCIGYNWFVCGLCFFGGAQYIGQLGGDIFINVALSAVIQIPSSFFAIWALKSWGRKRTLVFSNLVAGGSCLLIGVVPPEAAWIRSALSCADMFALAICFVTCYIFSGELFPTVVRNVGVGTASMFARLGSMAAPFVAGLVLVEAWLPPIIFGVVPLIGAVLCFLLPETLDCKLPDTVEEAESIALKKPETEEKK</sequence>
<protein>
    <recommendedName>
        <fullName evidence="6">Major facilitator superfamily (MFS) profile domain-containing protein</fullName>
    </recommendedName>
</protein>
<dbReference type="GO" id="GO:0022857">
    <property type="term" value="F:transmembrane transporter activity"/>
    <property type="evidence" value="ECO:0007669"/>
    <property type="project" value="InterPro"/>
</dbReference>
<feature type="domain" description="Major facilitator superfamily (MFS) profile" evidence="6">
    <location>
        <begin position="34"/>
        <end position="473"/>
    </location>
</feature>
<dbReference type="GO" id="GO:0016020">
    <property type="term" value="C:membrane"/>
    <property type="evidence" value="ECO:0007669"/>
    <property type="project" value="UniProtKB-SubCell"/>
</dbReference>
<dbReference type="CDD" id="cd17317">
    <property type="entry name" value="MFS_SLC22"/>
    <property type="match status" value="1"/>
</dbReference>
<evidence type="ECO:0000256" key="5">
    <source>
        <dbReference type="SAM" id="Phobius"/>
    </source>
</evidence>
<evidence type="ECO:0000259" key="6">
    <source>
        <dbReference type="PROSITE" id="PS50850"/>
    </source>
</evidence>
<keyword evidence="8" id="KW-1185">Reference proteome</keyword>
<feature type="transmembrane region" description="Helical" evidence="5">
    <location>
        <begin position="191"/>
        <end position="212"/>
    </location>
</feature>
<dbReference type="AlphaFoldDB" id="A0A8J6LAB4"/>
<reference evidence="7" key="1">
    <citation type="journal article" date="2020" name="J Insects Food Feed">
        <title>The yellow mealworm (Tenebrio molitor) genome: a resource for the emerging insects as food and feed industry.</title>
        <authorList>
            <person name="Eriksson T."/>
            <person name="Andere A."/>
            <person name="Kelstrup H."/>
            <person name="Emery V."/>
            <person name="Picard C."/>
        </authorList>
    </citation>
    <scope>NUCLEOTIDE SEQUENCE</scope>
    <source>
        <strain evidence="7">Stoneville</strain>
        <tissue evidence="7">Whole head</tissue>
    </source>
</reference>
<evidence type="ECO:0000313" key="7">
    <source>
        <dbReference type="EMBL" id="KAH0814509.1"/>
    </source>
</evidence>
<dbReference type="EMBL" id="JABDTM020024222">
    <property type="protein sequence ID" value="KAH0814509.1"/>
    <property type="molecule type" value="Genomic_DNA"/>
</dbReference>
<feature type="transmembrane region" description="Helical" evidence="5">
    <location>
        <begin position="448"/>
        <end position="468"/>
    </location>
</feature>
<organism evidence="7 8">
    <name type="scientific">Tenebrio molitor</name>
    <name type="common">Yellow mealworm beetle</name>
    <dbReference type="NCBI Taxonomy" id="7067"/>
    <lineage>
        <taxon>Eukaryota</taxon>
        <taxon>Metazoa</taxon>
        <taxon>Ecdysozoa</taxon>
        <taxon>Arthropoda</taxon>
        <taxon>Hexapoda</taxon>
        <taxon>Insecta</taxon>
        <taxon>Pterygota</taxon>
        <taxon>Neoptera</taxon>
        <taxon>Endopterygota</taxon>
        <taxon>Coleoptera</taxon>
        <taxon>Polyphaga</taxon>
        <taxon>Cucujiformia</taxon>
        <taxon>Tenebrionidae</taxon>
        <taxon>Tenebrio</taxon>
    </lineage>
</organism>
<comment type="caution">
    <text evidence="7">The sequence shown here is derived from an EMBL/GenBank/DDBJ whole genome shotgun (WGS) entry which is preliminary data.</text>
</comment>
<feature type="transmembrane region" description="Helical" evidence="5">
    <location>
        <begin position="362"/>
        <end position="379"/>
    </location>
</feature>
<proteinExistence type="predicted"/>
<feature type="transmembrane region" description="Helical" evidence="5">
    <location>
        <begin position="134"/>
        <end position="155"/>
    </location>
</feature>
<dbReference type="Proteomes" id="UP000719412">
    <property type="component" value="Unassembled WGS sequence"/>
</dbReference>
<evidence type="ECO:0000256" key="2">
    <source>
        <dbReference type="ARBA" id="ARBA00022692"/>
    </source>
</evidence>
<feature type="transmembrane region" description="Helical" evidence="5">
    <location>
        <begin position="161"/>
        <end position="179"/>
    </location>
</feature>
<gene>
    <name evidence="7" type="ORF">GEV33_008277</name>
</gene>
<feature type="transmembrane region" description="Helical" evidence="5">
    <location>
        <begin position="305"/>
        <end position="325"/>
    </location>
</feature>
<evidence type="ECO:0000256" key="3">
    <source>
        <dbReference type="ARBA" id="ARBA00022989"/>
    </source>
</evidence>
<keyword evidence="2 5" id="KW-0812">Transmembrane</keyword>
<keyword evidence="4 5" id="KW-0472">Membrane</keyword>
<feature type="transmembrane region" description="Helical" evidence="5">
    <location>
        <begin position="31"/>
        <end position="55"/>
    </location>
</feature>
<feature type="transmembrane region" description="Helical" evidence="5">
    <location>
        <begin position="218"/>
        <end position="236"/>
    </location>
</feature>
<dbReference type="Pfam" id="PF00083">
    <property type="entry name" value="Sugar_tr"/>
    <property type="match status" value="1"/>
</dbReference>
<evidence type="ECO:0000256" key="1">
    <source>
        <dbReference type="ARBA" id="ARBA00004141"/>
    </source>
</evidence>
<dbReference type="PROSITE" id="PS50850">
    <property type="entry name" value="MFS"/>
    <property type="match status" value="1"/>
</dbReference>
<dbReference type="InterPro" id="IPR036259">
    <property type="entry name" value="MFS_trans_sf"/>
</dbReference>
<dbReference type="InterPro" id="IPR020846">
    <property type="entry name" value="MFS_dom"/>
</dbReference>
<dbReference type="SUPFAM" id="SSF103473">
    <property type="entry name" value="MFS general substrate transporter"/>
    <property type="match status" value="1"/>
</dbReference>
<feature type="transmembrane region" description="Helical" evidence="5">
    <location>
        <begin position="331"/>
        <end position="353"/>
    </location>
</feature>
<reference evidence="7" key="2">
    <citation type="submission" date="2021-08" db="EMBL/GenBank/DDBJ databases">
        <authorList>
            <person name="Eriksson T."/>
        </authorList>
    </citation>
    <scope>NUCLEOTIDE SEQUENCE</scope>
    <source>
        <strain evidence="7">Stoneville</strain>
        <tissue evidence="7">Whole head</tissue>
    </source>
</reference>
<name>A0A8J6LAB4_TENMO</name>
<dbReference type="InterPro" id="IPR005828">
    <property type="entry name" value="MFS_sugar_transport-like"/>
</dbReference>
<evidence type="ECO:0000313" key="8">
    <source>
        <dbReference type="Proteomes" id="UP000719412"/>
    </source>
</evidence>